<accession>A0ABV7F0Q5</accession>
<protein>
    <submittedName>
        <fullName evidence="1">Uncharacterized protein</fullName>
    </submittedName>
</protein>
<dbReference type="SUPFAM" id="SSF56024">
    <property type="entry name" value="Phospholipase D/nuclease"/>
    <property type="match status" value="1"/>
</dbReference>
<dbReference type="Proteomes" id="UP001595530">
    <property type="component" value="Unassembled WGS sequence"/>
</dbReference>
<reference evidence="2" key="1">
    <citation type="journal article" date="2019" name="Int. J. Syst. Evol. Microbiol.">
        <title>The Global Catalogue of Microorganisms (GCM) 10K type strain sequencing project: providing services to taxonomists for standard genome sequencing and annotation.</title>
        <authorList>
            <consortium name="The Broad Institute Genomics Platform"/>
            <consortium name="The Broad Institute Genome Sequencing Center for Infectious Disease"/>
            <person name="Wu L."/>
            <person name="Ma J."/>
        </authorList>
    </citation>
    <scope>NUCLEOTIDE SEQUENCE [LARGE SCALE GENOMIC DNA]</scope>
    <source>
        <strain evidence="2">KCTC 42986</strain>
    </source>
</reference>
<dbReference type="EMBL" id="JBHRTP010000032">
    <property type="protein sequence ID" value="MFC3108469.1"/>
    <property type="molecule type" value="Genomic_DNA"/>
</dbReference>
<comment type="caution">
    <text evidence="1">The sequence shown here is derived from an EMBL/GenBank/DDBJ whole genome shotgun (WGS) entry which is preliminary data.</text>
</comment>
<feature type="non-terminal residue" evidence="1">
    <location>
        <position position="149"/>
    </location>
</feature>
<evidence type="ECO:0000313" key="1">
    <source>
        <dbReference type="EMBL" id="MFC3108469.1"/>
    </source>
</evidence>
<gene>
    <name evidence="1" type="ORF">ACFOFO_10920</name>
</gene>
<name>A0ABV7F0Q5_9BURK</name>
<evidence type="ECO:0000313" key="2">
    <source>
        <dbReference type="Proteomes" id="UP001595530"/>
    </source>
</evidence>
<sequence length="149" mass="16614">MDKLTLLTELRAMAGDIPDFNAYSSTSRVHLEWLGKTHALILRWNRLEAIAFSSAADFLSFDVTRVTNIAKLMGILHRAIADLELEVPTLPSQTFGPGAVYDFLKTLRDLLASATKSIFIVDPYLDEQIFDAYLSTVSPNVAVRLLARE</sequence>
<keyword evidence="2" id="KW-1185">Reference proteome</keyword>
<proteinExistence type="predicted"/>
<organism evidence="1 2">
    <name type="scientific">Undibacterium arcticum</name>
    <dbReference type="NCBI Taxonomy" id="1762892"/>
    <lineage>
        <taxon>Bacteria</taxon>
        <taxon>Pseudomonadati</taxon>
        <taxon>Pseudomonadota</taxon>
        <taxon>Betaproteobacteria</taxon>
        <taxon>Burkholderiales</taxon>
        <taxon>Oxalobacteraceae</taxon>
        <taxon>Undibacterium</taxon>
    </lineage>
</organism>